<evidence type="ECO:0000256" key="2">
    <source>
        <dbReference type="ARBA" id="ARBA00022527"/>
    </source>
</evidence>
<feature type="compositionally biased region" description="Low complexity" evidence="8">
    <location>
        <begin position="682"/>
        <end position="694"/>
    </location>
</feature>
<feature type="region of interest" description="Disordered" evidence="8">
    <location>
        <begin position="269"/>
        <end position="619"/>
    </location>
</feature>
<dbReference type="RefSeq" id="WP_142568651.1">
    <property type="nucleotide sequence ID" value="NZ_BMMN01000004.1"/>
</dbReference>
<feature type="compositionally biased region" description="Low complexity" evidence="8">
    <location>
        <begin position="534"/>
        <end position="548"/>
    </location>
</feature>
<feature type="compositionally biased region" description="Pro residues" evidence="8">
    <location>
        <begin position="308"/>
        <end position="322"/>
    </location>
</feature>
<keyword evidence="3" id="KW-0808">Transferase</keyword>
<evidence type="ECO:0000256" key="7">
    <source>
        <dbReference type="PROSITE-ProRule" id="PRU10141"/>
    </source>
</evidence>
<dbReference type="InterPro" id="IPR008271">
    <property type="entry name" value="Ser/Thr_kinase_AS"/>
</dbReference>
<dbReference type="SUPFAM" id="SSF56112">
    <property type="entry name" value="Protein kinase-like (PK-like)"/>
    <property type="match status" value="1"/>
</dbReference>
<evidence type="ECO:0000256" key="8">
    <source>
        <dbReference type="SAM" id="MobiDB-lite"/>
    </source>
</evidence>
<feature type="transmembrane region" description="Helical" evidence="9">
    <location>
        <begin position="653"/>
        <end position="673"/>
    </location>
</feature>
<evidence type="ECO:0000256" key="9">
    <source>
        <dbReference type="SAM" id="Phobius"/>
    </source>
</evidence>
<dbReference type="Gene3D" id="1.10.510.10">
    <property type="entry name" value="Transferase(Phosphotransferase) domain 1"/>
    <property type="match status" value="1"/>
</dbReference>
<feature type="compositionally biased region" description="Polar residues" evidence="8">
    <location>
        <begin position="637"/>
        <end position="646"/>
    </location>
</feature>
<dbReference type="CDD" id="cd14014">
    <property type="entry name" value="STKc_PknB_like"/>
    <property type="match status" value="1"/>
</dbReference>
<dbReference type="InterPro" id="IPR017441">
    <property type="entry name" value="Protein_kinase_ATP_BS"/>
</dbReference>
<evidence type="ECO:0000259" key="10">
    <source>
        <dbReference type="PROSITE" id="PS50011"/>
    </source>
</evidence>
<feature type="region of interest" description="Disordered" evidence="8">
    <location>
        <begin position="627"/>
        <end position="646"/>
    </location>
</feature>
<evidence type="ECO:0000256" key="4">
    <source>
        <dbReference type="ARBA" id="ARBA00022741"/>
    </source>
</evidence>
<dbReference type="PANTHER" id="PTHR43289:SF6">
    <property type="entry name" value="SERINE_THREONINE-PROTEIN KINASE NEKL-3"/>
    <property type="match status" value="1"/>
</dbReference>
<keyword evidence="4 7" id="KW-0547">Nucleotide-binding</keyword>
<protein>
    <recommendedName>
        <fullName evidence="1">non-specific serine/threonine protein kinase</fullName>
        <ecNumber evidence="1">2.7.11.1</ecNumber>
    </recommendedName>
</protein>
<keyword evidence="12" id="KW-1185">Reference proteome</keyword>
<feature type="compositionally biased region" description="Low complexity" evidence="8">
    <location>
        <begin position="704"/>
        <end position="744"/>
    </location>
</feature>
<dbReference type="AlphaFoldDB" id="A0A8H9GYH8"/>
<dbReference type="EC" id="2.7.11.1" evidence="1"/>
<name>A0A8H9GYH8_9ACTN</name>
<keyword evidence="9" id="KW-0472">Membrane</keyword>
<dbReference type="PROSITE" id="PS50011">
    <property type="entry name" value="PROTEIN_KINASE_DOM"/>
    <property type="match status" value="1"/>
</dbReference>
<keyword evidence="9" id="KW-1133">Transmembrane helix</keyword>
<dbReference type="GO" id="GO:0005524">
    <property type="term" value="F:ATP binding"/>
    <property type="evidence" value="ECO:0007669"/>
    <property type="project" value="UniProtKB-UniRule"/>
</dbReference>
<evidence type="ECO:0000256" key="3">
    <source>
        <dbReference type="ARBA" id="ARBA00022679"/>
    </source>
</evidence>
<dbReference type="PANTHER" id="PTHR43289">
    <property type="entry name" value="MITOGEN-ACTIVATED PROTEIN KINASE KINASE KINASE 20-RELATED"/>
    <property type="match status" value="1"/>
</dbReference>
<sequence>MSRAEGRLVGGRYQLVEPIGRGGMGVVWRAHDQLLDREVAVKEVRYDSAMGDELSDLNRRTMREARAAGRLTHPNVVVVHDVIEEDDRPWIIMQLVTSRSLGQVIREDGPLPAQRTVEIGLQILDALRAAHRQGVLHRDVKPENVLLTDDSRVVLTDFGIARLEADSTMTRTGLVGTPAFIAPERLRGEAAQRESDLWSLGATLYTAAEGKPPHDRGMAMATMHAVLNDAPAPPRRAGALGPVLLRMLAKEPADRPGYDELTRLLKRASRELSSPPAPGAAPAEPASPRPERPEAAKPKTPASRGAAPYPPVSPPPGSPPPGSSARRDDRHEQGDEEAGADHAPASGRGAAAGRGGTGAASEAAGPGEITSPLPVIRDDGPPEQGDGPAQEKAEKAPGAVPGAVPETMPEGMPETGAQAAPPARTKPSTGVPAEERPGRQAGPAEADAGDGTVKVSPAMGSGATSGAEDRKAPEGSAASGTAKGPGTSSGERSPTTPQSSASQTSASQSSASPSSAAFGASATAKGAAGGATGSKGTTGPASSASSGATGSGAAGGSDSRTDRAGERAGAARAGTSRPFSNGGSTPGAGDERRTAMEDRAQDGSGAAGIAGAGSPMAGLRQAPATVPAQGGAAWHPVSTSPVPQRSSNGMLKVALILIPALLIIAGVAGYLGLMAGEGDQGGDPASGSDAAPAATGKTADKPSDAASSAAPSSAEPSSAEPSASDEATSPSPEPSPSATTSEPAGVPEGWHKYKHSSGFSLALPKGWHVDGRGNGEVRFRGDSHTYLEVHHTTSPESDALKVWRRDVPGMSRNFPGYKLVEIRDVKGYWKTAADWEFTFGDSRYRSRVIDRGFVTDKHNGYALLYKTQDKDWKKKKELFETIAATFKPAK</sequence>
<evidence type="ECO:0000313" key="12">
    <source>
        <dbReference type="Proteomes" id="UP000653480"/>
    </source>
</evidence>
<reference evidence="11" key="1">
    <citation type="journal article" date="2014" name="Int. J. Syst. Evol. Microbiol.">
        <title>Complete genome sequence of Corynebacterium casei LMG S-19264T (=DSM 44701T), isolated from a smear-ripened cheese.</title>
        <authorList>
            <consortium name="US DOE Joint Genome Institute (JGI-PGF)"/>
            <person name="Walter F."/>
            <person name="Albersmeier A."/>
            <person name="Kalinowski J."/>
            <person name="Ruckert C."/>
        </authorList>
    </citation>
    <scope>NUCLEOTIDE SEQUENCE</scope>
    <source>
        <strain evidence="11">CGMCC 4.7138</strain>
    </source>
</reference>
<dbReference type="Proteomes" id="UP000653480">
    <property type="component" value="Unassembled WGS sequence"/>
</dbReference>
<dbReference type="EMBL" id="BMMN01000004">
    <property type="protein sequence ID" value="GGO12252.1"/>
    <property type="molecule type" value="Genomic_DNA"/>
</dbReference>
<keyword evidence="5" id="KW-0418">Kinase</keyword>
<evidence type="ECO:0000256" key="6">
    <source>
        <dbReference type="ARBA" id="ARBA00022840"/>
    </source>
</evidence>
<evidence type="ECO:0000256" key="1">
    <source>
        <dbReference type="ARBA" id="ARBA00012513"/>
    </source>
</evidence>
<gene>
    <name evidence="11" type="ORF">GCM10011574_30550</name>
</gene>
<evidence type="ECO:0000256" key="5">
    <source>
        <dbReference type="ARBA" id="ARBA00022777"/>
    </source>
</evidence>
<dbReference type="PROSITE" id="PS00107">
    <property type="entry name" value="PROTEIN_KINASE_ATP"/>
    <property type="match status" value="1"/>
</dbReference>
<feature type="domain" description="Protein kinase" evidence="10">
    <location>
        <begin position="13"/>
        <end position="272"/>
    </location>
</feature>
<accession>A0A8H9GYH8</accession>
<keyword evidence="9" id="KW-0812">Transmembrane</keyword>
<evidence type="ECO:0000313" key="11">
    <source>
        <dbReference type="EMBL" id="GGO12252.1"/>
    </source>
</evidence>
<reference evidence="11" key="2">
    <citation type="submission" date="2020-09" db="EMBL/GenBank/DDBJ databases">
        <authorList>
            <person name="Sun Q."/>
            <person name="Zhou Y."/>
        </authorList>
    </citation>
    <scope>NUCLEOTIDE SEQUENCE</scope>
    <source>
        <strain evidence="11">CGMCC 4.7138</strain>
    </source>
</reference>
<feature type="binding site" evidence="7">
    <location>
        <position position="42"/>
    </location>
    <ligand>
        <name>ATP</name>
        <dbReference type="ChEBI" id="CHEBI:30616"/>
    </ligand>
</feature>
<feature type="compositionally biased region" description="Low complexity" evidence="8">
    <location>
        <begin position="359"/>
        <end position="368"/>
    </location>
</feature>
<proteinExistence type="predicted"/>
<dbReference type="GO" id="GO:0004674">
    <property type="term" value="F:protein serine/threonine kinase activity"/>
    <property type="evidence" value="ECO:0007669"/>
    <property type="project" value="UniProtKB-KW"/>
</dbReference>
<dbReference type="OrthoDB" id="3679634at2"/>
<dbReference type="Pfam" id="PF00069">
    <property type="entry name" value="Pkinase"/>
    <property type="match status" value="1"/>
</dbReference>
<organism evidence="11 12">
    <name type="scientific">Microbispora bryophytorum</name>
    <dbReference type="NCBI Taxonomy" id="1460882"/>
    <lineage>
        <taxon>Bacteria</taxon>
        <taxon>Bacillati</taxon>
        <taxon>Actinomycetota</taxon>
        <taxon>Actinomycetes</taxon>
        <taxon>Streptosporangiales</taxon>
        <taxon>Streptosporangiaceae</taxon>
        <taxon>Microbispora</taxon>
    </lineage>
</organism>
<feature type="compositionally biased region" description="Low complexity" evidence="8">
    <location>
        <begin position="493"/>
        <end position="526"/>
    </location>
</feature>
<keyword evidence="2" id="KW-0723">Serine/threonine-protein kinase</keyword>
<feature type="compositionally biased region" description="Basic and acidic residues" evidence="8">
    <location>
        <begin position="589"/>
        <end position="601"/>
    </location>
</feature>
<dbReference type="InterPro" id="IPR011009">
    <property type="entry name" value="Kinase-like_dom_sf"/>
</dbReference>
<comment type="caution">
    <text evidence="11">The sequence shown here is derived from an EMBL/GenBank/DDBJ whole genome shotgun (WGS) entry which is preliminary data.</text>
</comment>
<keyword evidence="6 7" id="KW-0067">ATP-binding</keyword>
<dbReference type="PROSITE" id="PS00108">
    <property type="entry name" value="PROTEIN_KINASE_ST"/>
    <property type="match status" value="1"/>
</dbReference>
<feature type="region of interest" description="Disordered" evidence="8">
    <location>
        <begin position="679"/>
        <end position="750"/>
    </location>
</feature>
<dbReference type="InterPro" id="IPR000719">
    <property type="entry name" value="Prot_kinase_dom"/>
</dbReference>
<dbReference type="Gene3D" id="3.30.200.20">
    <property type="entry name" value="Phosphorylase Kinase, domain 1"/>
    <property type="match status" value="1"/>
</dbReference>
<dbReference type="SMART" id="SM00220">
    <property type="entry name" value="S_TKc"/>
    <property type="match status" value="1"/>
</dbReference>